<sequence>MPPYAWRGSLLLFAHKSLHLSRIPTLHTQILTPNQDPDASHVKPCAVNPYAGAASHKCQKFLMLVQAPNTSHTNPYPCTGSQIFKLDTAGKPPDNSNTSLHLCRLPMLHTQILTLVQVPEDSNNSLLQCRLPTLHTQILTLLQVPNASHTHPHACTGS</sequence>
<evidence type="ECO:0000313" key="1">
    <source>
        <dbReference type="EMBL" id="MBW0593222.1"/>
    </source>
</evidence>
<accession>A0A9Q3L7Y5</accession>
<dbReference type="EMBL" id="AVOT02153011">
    <property type="protein sequence ID" value="MBW0593222.1"/>
    <property type="molecule type" value="Genomic_DNA"/>
</dbReference>
<protein>
    <submittedName>
        <fullName evidence="1">Uncharacterized protein</fullName>
    </submittedName>
</protein>
<gene>
    <name evidence="1" type="ORF">O181_132937</name>
</gene>
<dbReference type="Proteomes" id="UP000765509">
    <property type="component" value="Unassembled WGS sequence"/>
</dbReference>
<keyword evidence="2" id="KW-1185">Reference proteome</keyword>
<name>A0A9Q3L7Y5_9BASI</name>
<proteinExistence type="predicted"/>
<evidence type="ECO:0000313" key="2">
    <source>
        <dbReference type="Proteomes" id="UP000765509"/>
    </source>
</evidence>
<comment type="caution">
    <text evidence="1">The sequence shown here is derived from an EMBL/GenBank/DDBJ whole genome shotgun (WGS) entry which is preliminary data.</text>
</comment>
<organism evidence="1 2">
    <name type="scientific">Austropuccinia psidii MF-1</name>
    <dbReference type="NCBI Taxonomy" id="1389203"/>
    <lineage>
        <taxon>Eukaryota</taxon>
        <taxon>Fungi</taxon>
        <taxon>Dikarya</taxon>
        <taxon>Basidiomycota</taxon>
        <taxon>Pucciniomycotina</taxon>
        <taxon>Pucciniomycetes</taxon>
        <taxon>Pucciniales</taxon>
        <taxon>Sphaerophragmiaceae</taxon>
        <taxon>Austropuccinia</taxon>
    </lineage>
</organism>
<dbReference type="AlphaFoldDB" id="A0A9Q3L7Y5"/>
<reference evidence="1" key="1">
    <citation type="submission" date="2021-03" db="EMBL/GenBank/DDBJ databases">
        <title>Draft genome sequence of rust myrtle Austropuccinia psidii MF-1, a brazilian biotype.</title>
        <authorList>
            <person name="Quecine M.C."/>
            <person name="Pachon D.M.R."/>
            <person name="Bonatelli M.L."/>
            <person name="Correr F.H."/>
            <person name="Franceschini L.M."/>
            <person name="Leite T.F."/>
            <person name="Margarido G.R.A."/>
            <person name="Almeida C.A."/>
            <person name="Ferrarezi J.A."/>
            <person name="Labate C.A."/>
        </authorList>
    </citation>
    <scope>NUCLEOTIDE SEQUENCE</scope>
    <source>
        <strain evidence="1">MF-1</strain>
    </source>
</reference>